<name>A0A316F0J0_9BURK</name>
<protein>
    <submittedName>
        <fullName evidence="5">Tetratricopeptide repeat protein</fullName>
    </submittedName>
</protein>
<dbReference type="InterPro" id="IPR019734">
    <property type="entry name" value="TPR_rpt"/>
</dbReference>
<accession>A0A316F0J0</accession>
<feature type="region of interest" description="Disordered" evidence="4">
    <location>
        <begin position="135"/>
        <end position="172"/>
    </location>
</feature>
<dbReference type="GO" id="GO:0003677">
    <property type="term" value="F:DNA binding"/>
    <property type="evidence" value="ECO:0007669"/>
    <property type="project" value="InterPro"/>
</dbReference>
<dbReference type="Pfam" id="PF13432">
    <property type="entry name" value="TPR_16"/>
    <property type="match status" value="2"/>
</dbReference>
<keyword evidence="6" id="KW-1185">Reference proteome</keyword>
<keyword evidence="1" id="KW-0677">Repeat</keyword>
<dbReference type="PROSITE" id="PS50005">
    <property type="entry name" value="TPR"/>
    <property type="match status" value="1"/>
</dbReference>
<evidence type="ECO:0000313" key="6">
    <source>
        <dbReference type="Proteomes" id="UP000245754"/>
    </source>
</evidence>
<organism evidence="5 6">
    <name type="scientific">Cupriavidus plantarum</name>
    <dbReference type="NCBI Taxonomy" id="942865"/>
    <lineage>
        <taxon>Bacteria</taxon>
        <taxon>Pseudomonadati</taxon>
        <taxon>Pseudomonadota</taxon>
        <taxon>Betaproteobacteria</taxon>
        <taxon>Burkholderiales</taxon>
        <taxon>Burkholderiaceae</taxon>
        <taxon>Cupriavidus</taxon>
    </lineage>
</organism>
<feature type="repeat" description="TPR" evidence="3">
    <location>
        <begin position="217"/>
        <end position="250"/>
    </location>
</feature>
<comment type="caution">
    <text evidence="5">The sequence shown here is derived from an EMBL/GenBank/DDBJ whole genome shotgun (WGS) entry which is preliminary data.</text>
</comment>
<proteinExistence type="predicted"/>
<evidence type="ECO:0000256" key="4">
    <source>
        <dbReference type="SAM" id="MobiDB-lite"/>
    </source>
</evidence>
<keyword evidence="2 3" id="KW-0802">TPR repeat</keyword>
<evidence type="ECO:0000256" key="3">
    <source>
        <dbReference type="PROSITE-ProRule" id="PRU00339"/>
    </source>
</evidence>
<dbReference type="PANTHER" id="PTHR45586:SF1">
    <property type="entry name" value="LIPOPOLYSACCHARIDE ASSEMBLY PROTEIN B"/>
    <property type="match status" value="1"/>
</dbReference>
<dbReference type="PROSITE" id="PS50293">
    <property type="entry name" value="TPR_REGION"/>
    <property type="match status" value="1"/>
</dbReference>
<dbReference type="SUPFAM" id="SSF48452">
    <property type="entry name" value="TPR-like"/>
    <property type="match status" value="1"/>
</dbReference>
<sequence length="318" mass="34436">MRDVQALLGISRTVVTALIAAGVVAPRRGPRREYRFTFQDVVLLRTAQSLRASHVPTRHITRSLRRLQELGQQGRPPTGLRVAAAGRDVTVRDRQGQWQVDTGQFVLDFDARQERSQAGEGKVLVLERSGARDEGVAYGPAGRSPGAPHGLPRGLPRGAGHDPASGSCAPPDIAELAGADRLDPASEFARGVELEEHAPDEARVAYARAIASDPAFPDAYLNLGCLLCDGGCFEEAILLYRAALQRLPDHPVLHFNLGVALEDAGAPRDALASYHACIDLAPDFADAHYNAARLHEALGDPHRAIRHYNQYRKLEPAI</sequence>
<dbReference type="SMART" id="SM00028">
    <property type="entry name" value="TPR"/>
    <property type="match status" value="3"/>
</dbReference>
<evidence type="ECO:0000256" key="2">
    <source>
        <dbReference type="ARBA" id="ARBA00022803"/>
    </source>
</evidence>
<gene>
    <name evidence="5" type="ORF">C7419_1011110</name>
</gene>
<dbReference type="InterPro" id="IPR051012">
    <property type="entry name" value="CellSynth/LPSAsmb/PSIAsmb"/>
</dbReference>
<evidence type="ECO:0000256" key="1">
    <source>
        <dbReference type="ARBA" id="ARBA00022737"/>
    </source>
</evidence>
<reference evidence="5 6" key="1">
    <citation type="submission" date="2018-05" db="EMBL/GenBank/DDBJ databases">
        <title>Genomic Encyclopedia of Type Strains, Phase IV (KMG-V): Genome sequencing to study the core and pangenomes of soil and plant-associated prokaryotes.</title>
        <authorList>
            <person name="Whitman W."/>
        </authorList>
    </citation>
    <scope>NUCLEOTIDE SEQUENCE [LARGE SCALE GENOMIC DNA]</scope>
    <source>
        <strain evidence="5 6">SLV-132</strain>
    </source>
</reference>
<dbReference type="Proteomes" id="UP000245754">
    <property type="component" value="Unassembled WGS sequence"/>
</dbReference>
<evidence type="ECO:0000313" key="5">
    <source>
        <dbReference type="EMBL" id="PWK37228.1"/>
    </source>
</evidence>
<dbReference type="AlphaFoldDB" id="A0A316F0J0"/>
<dbReference type="PANTHER" id="PTHR45586">
    <property type="entry name" value="TPR REPEAT-CONTAINING PROTEIN PA4667"/>
    <property type="match status" value="1"/>
</dbReference>
<dbReference type="GO" id="GO:0006355">
    <property type="term" value="P:regulation of DNA-templated transcription"/>
    <property type="evidence" value="ECO:0007669"/>
    <property type="project" value="InterPro"/>
</dbReference>
<dbReference type="Gene3D" id="1.25.40.10">
    <property type="entry name" value="Tetratricopeptide repeat domain"/>
    <property type="match status" value="1"/>
</dbReference>
<dbReference type="InterPro" id="IPR011990">
    <property type="entry name" value="TPR-like_helical_dom_sf"/>
</dbReference>
<dbReference type="EMBL" id="QGGT01000001">
    <property type="protein sequence ID" value="PWK37228.1"/>
    <property type="molecule type" value="Genomic_DNA"/>
</dbReference>